<accession>A0A968KV25</accession>
<dbReference type="AlphaFoldDB" id="A0A968KV25"/>
<evidence type="ECO:0000313" key="1">
    <source>
        <dbReference type="EMBL" id="NIZ46788.1"/>
    </source>
</evidence>
<dbReference type="PROSITE" id="PS00092">
    <property type="entry name" value="N6_MTASE"/>
    <property type="match status" value="1"/>
</dbReference>
<dbReference type="GO" id="GO:0003676">
    <property type="term" value="F:nucleic acid binding"/>
    <property type="evidence" value="ECO:0007669"/>
    <property type="project" value="InterPro"/>
</dbReference>
<gene>
    <name evidence="1" type="ORF">HCT46_02485</name>
</gene>
<dbReference type="Proteomes" id="UP000752013">
    <property type="component" value="Unassembled WGS sequence"/>
</dbReference>
<dbReference type="EMBL" id="JAATLK010000001">
    <property type="protein sequence ID" value="NIZ46788.1"/>
    <property type="molecule type" value="Genomic_DNA"/>
</dbReference>
<reference evidence="1" key="1">
    <citation type="submission" date="2020-03" db="EMBL/GenBank/DDBJ databases">
        <title>Spirochaetal bacteria isolated from arthropods constitute a novel genus Entomospira genus novum within the order Spirochaetales.</title>
        <authorList>
            <person name="Grana-Miraglia L."/>
            <person name="Sikutova S."/>
            <person name="Fingerle V."/>
            <person name="Sing A."/>
            <person name="Castillo-Ramirez S."/>
            <person name="Margos G."/>
            <person name="Rudolf I."/>
        </authorList>
    </citation>
    <scope>NUCLEOTIDE SEQUENCE</scope>
    <source>
        <strain evidence="1">BR208</strain>
    </source>
</reference>
<sequence length="207" mass="24079">MYRVDRNNFYKEQKNATVYTPQRASEFLFSILERYIPVSGYVLDPCVGKGSLIEPFKRAGYAYMGIDIEDQGFPSTIIENYLTLDYNFFAESPSLVVMNPPFNVDQKTKSYIKEHYSGRPLLPEVWLMKTIELFGTKIPMVLFTPYGFRLNQSQNSKRWRKFILGHYPEISSIISLPKDVFDGILFHSEILIFNVDGLKAHYFLPDL</sequence>
<name>A0A968KV25_9SPIO</name>
<dbReference type="InterPro" id="IPR002052">
    <property type="entry name" value="DNA_methylase_N6_adenine_CS"/>
</dbReference>
<keyword evidence="1" id="KW-0489">Methyltransferase</keyword>
<dbReference type="GO" id="GO:0032259">
    <property type="term" value="P:methylation"/>
    <property type="evidence" value="ECO:0007669"/>
    <property type="project" value="UniProtKB-KW"/>
</dbReference>
<evidence type="ECO:0000313" key="2">
    <source>
        <dbReference type="Proteomes" id="UP000752013"/>
    </source>
</evidence>
<dbReference type="InterPro" id="IPR029063">
    <property type="entry name" value="SAM-dependent_MTases_sf"/>
</dbReference>
<comment type="caution">
    <text evidence="1">The sequence shown here is derived from an EMBL/GenBank/DDBJ whole genome shotgun (WGS) entry which is preliminary data.</text>
</comment>
<dbReference type="PRINTS" id="PR00507">
    <property type="entry name" value="N12N6MTFRASE"/>
</dbReference>
<dbReference type="RefSeq" id="WP_167703235.1">
    <property type="nucleotide sequence ID" value="NZ_CP118168.1"/>
</dbReference>
<dbReference type="Gene3D" id="3.40.50.150">
    <property type="entry name" value="Vaccinia Virus protein VP39"/>
    <property type="match status" value="1"/>
</dbReference>
<organism evidence="1 2">
    <name type="scientific">Entomospira nematocerorum</name>
    <dbReference type="NCBI Taxonomy" id="2719987"/>
    <lineage>
        <taxon>Bacteria</taxon>
        <taxon>Pseudomonadati</taxon>
        <taxon>Spirochaetota</taxon>
        <taxon>Spirochaetia</taxon>
        <taxon>Spirochaetales</taxon>
        <taxon>Spirochaetaceae</taxon>
        <taxon>Entomospira</taxon>
    </lineage>
</organism>
<dbReference type="GO" id="GO:0008168">
    <property type="term" value="F:methyltransferase activity"/>
    <property type="evidence" value="ECO:0007669"/>
    <property type="project" value="UniProtKB-KW"/>
</dbReference>
<keyword evidence="2" id="KW-1185">Reference proteome</keyword>
<proteinExistence type="predicted"/>
<protein>
    <submittedName>
        <fullName evidence="1">SAM-dependent methyltransferase</fullName>
    </submittedName>
</protein>
<dbReference type="SUPFAM" id="SSF53335">
    <property type="entry name" value="S-adenosyl-L-methionine-dependent methyltransferases"/>
    <property type="match status" value="1"/>
</dbReference>
<keyword evidence="1" id="KW-0808">Transferase</keyword>